<feature type="domain" description="DUF559" evidence="1">
    <location>
        <begin position="9"/>
        <end position="114"/>
    </location>
</feature>
<dbReference type="InterPro" id="IPR047216">
    <property type="entry name" value="Endonuclease_DUF559_bact"/>
</dbReference>
<keyword evidence="2" id="KW-0540">Nuclease</keyword>
<keyword evidence="2" id="KW-0255">Endonuclease</keyword>
<dbReference type="EMBL" id="JABWMH010000005">
    <property type="protein sequence ID" value="NVD29252.1"/>
    <property type="molecule type" value="Genomic_DNA"/>
</dbReference>
<dbReference type="InterPro" id="IPR007569">
    <property type="entry name" value="DUF559"/>
</dbReference>
<keyword evidence="2" id="KW-0378">Hydrolase</keyword>
<dbReference type="SUPFAM" id="SSF52980">
    <property type="entry name" value="Restriction endonuclease-like"/>
    <property type="match status" value="1"/>
</dbReference>
<proteinExistence type="predicted"/>
<evidence type="ECO:0000313" key="2">
    <source>
        <dbReference type="EMBL" id="NVD29252.1"/>
    </source>
</evidence>
<dbReference type="InterPro" id="IPR011335">
    <property type="entry name" value="Restrct_endonuc-II-like"/>
</dbReference>
<dbReference type="GO" id="GO:0004519">
    <property type="term" value="F:endonuclease activity"/>
    <property type="evidence" value="ECO:0007669"/>
    <property type="project" value="UniProtKB-KW"/>
</dbReference>
<dbReference type="RefSeq" id="WP_176280700.1">
    <property type="nucleotide sequence ID" value="NZ_JABWMH010000005.1"/>
</dbReference>
<reference evidence="2 3" key="1">
    <citation type="submission" date="2020-06" db="EMBL/GenBank/DDBJ databases">
        <authorList>
            <person name="Kim S.-J."/>
            <person name="Park S.-J."/>
        </authorList>
    </citation>
    <scope>NUCLEOTIDE SEQUENCE [LARGE SCALE GENOMIC DNA]</scope>
    <source>
        <strain evidence="2 3">SW-151</strain>
    </source>
</reference>
<sequence length="118" mass="13829">MARTTRQTVLKARQLRKTMSKPEIMLWQQLRKKPLGIKFRRQHPIGSYIVDFYCPSAKLAIEVDGMAHDMGDRPERDERREWDLFGIGVEVIRIAAQDVLHDPTDVADRILRYIQGLR</sequence>
<dbReference type="PANTHER" id="PTHR38590">
    <property type="entry name" value="BLL0828 PROTEIN"/>
    <property type="match status" value="1"/>
</dbReference>
<protein>
    <submittedName>
        <fullName evidence="2">Endonuclease domain-containing protein</fullName>
    </submittedName>
</protein>
<accession>A0ABX2N6A7</accession>
<organism evidence="2 3">
    <name type="scientific">Parasphingorhabdus flavimaris</name>
    <dbReference type="NCBI Taxonomy" id="266812"/>
    <lineage>
        <taxon>Bacteria</taxon>
        <taxon>Pseudomonadati</taxon>
        <taxon>Pseudomonadota</taxon>
        <taxon>Alphaproteobacteria</taxon>
        <taxon>Sphingomonadales</taxon>
        <taxon>Sphingomonadaceae</taxon>
        <taxon>Parasphingorhabdus</taxon>
    </lineage>
</organism>
<evidence type="ECO:0000259" key="1">
    <source>
        <dbReference type="Pfam" id="PF04480"/>
    </source>
</evidence>
<dbReference type="Pfam" id="PF04480">
    <property type="entry name" value="DUF559"/>
    <property type="match status" value="1"/>
</dbReference>
<dbReference type="Proteomes" id="UP000652427">
    <property type="component" value="Unassembled WGS sequence"/>
</dbReference>
<keyword evidence="3" id="KW-1185">Reference proteome</keyword>
<name>A0ABX2N6A7_9SPHN</name>
<dbReference type="Gene3D" id="3.40.960.10">
    <property type="entry name" value="VSR Endonuclease"/>
    <property type="match status" value="1"/>
</dbReference>
<evidence type="ECO:0000313" key="3">
    <source>
        <dbReference type="Proteomes" id="UP000652427"/>
    </source>
</evidence>
<dbReference type="CDD" id="cd01038">
    <property type="entry name" value="Endonuclease_DUF559"/>
    <property type="match status" value="1"/>
</dbReference>
<dbReference type="PANTHER" id="PTHR38590:SF1">
    <property type="entry name" value="BLL0828 PROTEIN"/>
    <property type="match status" value="1"/>
</dbReference>
<gene>
    <name evidence="2" type="ORF">HUO14_15235</name>
</gene>
<comment type="caution">
    <text evidence="2">The sequence shown here is derived from an EMBL/GenBank/DDBJ whole genome shotgun (WGS) entry which is preliminary data.</text>
</comment>